<reference evidence="2 3" key="1">
    <citation type="submission" date="2018-03" db="EMBL/GenBank/DDBJ databases">
        <title>Bioinformatic expansion and discovery of thiopeptide antibiotics.</title>
        <authorList>
            <person name="Schwalen C.J."/>
            <person name="Hudson G.A."/>
            <person name="Mitchell D.A."/>
        </authorList>
    </citation>
    <scope>NUCLEOTIDE SEQUENCE [LARGE SCALE GENOMIC DNA]</scope>
    <source>
        <strain evidence="2 3">ATCC 21389</strain>
    </source>
</reference>
<dbReference type="AlphaFoldDB" id="A0A2V4PTB6"/>
<name>A0A2V4PTB6_9ACTN</name>
<proteinExistence type="predicted"/>
<evidence type="ECO:0000256" key="1">
    <source>
        <dbReference type="SAM" id="MobiDB-lite"/>
    </source>
</evidence>
<sequence>MSAMVISGSSAVNTVRAGSARSTTAVSHSCGVLPARPISSRWRSSGERAKSTRARQATPVDRVSACSPSPASGLVSVPRAASNGSVAAPSSARVRPARSETTSWAALTRTHSSMPAAAGSSEANLKPLPRDRATA</sequence>
<dbReference type="Proteomes" id="UP000248039">
    <property type="component" value="Unassembled WGS sequence"/>
</dbReference>
<evidence type="ECO:0000313" key="2">
    <source>
        <dbReference type="EMBL" id="PYC88414.1"/>
    </source>
</evidence>
<keyword evidence="3" id="KW-1185">Reference proteome</keyword>
<accession>A0A2V4PTB6</accession>
<dbReference type="EMBL" id="PYBW01000004">
    <property type="protein sequence ID" value="PYC88414.1"/>
    <property type="molecule type" value="Genomic_DNA"/>
</dbReference>
<protein>
    <submittedName>
        <fullName evidence="2">Uncharacterized protein</fullName>
    </submittedName>
</protein>
<feature type="region of interest" description="Disordered" evidence="1">
    <location>
        <begin position="15"/>
        <end position="135"/>
    </location>
</feature>
<evidence type="ECO:0000313" key="3">
    <source>
        <dbReference type="Proteomes" id="UP000248039"/>
    </source>
</evidence>
<comment type="caution">
    <text evidence="2">The sequence shown here is derived from an EMBL/GenBank/DDBJ whole genome shotgun (WGS) entry which is preliminary data.</text>
</comment>
<organism evidence="2 3">
    <name type="scientific">Streptomyces tateyamensis</name>
    <dbReference type="NCBI Taxonomy" id="565073"/>
    <lineage>
        <taxon>Bacteria</taxon>
        <taxon>Bacillati</taxon>
        <taxon>Actinomycetota</taxon>
        <taxon>Actinomycetes</taxon>
        <taxon>Kitasatosporales</taxon>
        <taxon>Streptomycetaceae</taxon>
        <taxon>Streptomyces</taxon>
    </lineage>
</organism>
<feature type="compositionally biased region" description="Low complexity" evidence="1">
    <location>
        <begin position="85"/>
        <end position="94"/>
    </location>
</feature>
<gene>
    <name evidence="2" type="ORF">C7C46_00635</name>
</gene>
<feature type="compositionally biased region" description="Polar residues" evidence="1">
    <location>
        <begin position="100"/>
        <end position="113"/>
    </location>
</feature>